<protein>
    <submittedName>
        <fullName evidence="2">Uncharacterized protein</fullName>
    </submittedName>
</protein>
<comment type="caution">
    <text evidence="2">The sequence shown here is derived from an EMBL/GenBank/DDBJ whole genome shotgun (WGS) entry which is preliminary data.</text>
</comment>
<feature type="region of interest" description="Disordered" evidence="1">
    <location>
        <begin position="1"/>
        <end position="96"/>
    </location>
</feature>
<feature type="region of interest" description="Disordered" evidence="1">
    <location>
        <begin position="109"/>
        <end position="131"/>
    </location>
</feature>
<organism evidence="2 3">
    <name type="scientific">Plutella xylostella</name>
    <name type="common">Diamondback moth</name>
    <name type="synonym">Plutella maculipennis</name>
    <dbReference type="NCBI Taxonomy" id="51655"/>
    <lineage>
        <taxon>Eukaryota</taxon>
        <taxon>Metazoa</taxon>
        <taxon>Ecdysozoa</taxon>
        <taxon>Arthropoda</taxon>
        <taxon>Hexapoda</taxon>
        <taxon>Insecta</taxon>
        <taxon>Pterygota</taxon>
        <taxon>Neoptera</taxon>
        <taxon>Endopterygota</taxon>
        <taxon>Lepidoptera</taxon>
        <taxon>Glossata</taxon>
        <taxon>Ditrysia</taxon>
        <taxon>Yponomeutoidea</taxon>
        <taxon>Plutellidae</taxon>
        <taxon>Plutella</taxon>
    </lineage>
</organism>
<evidence type="ECO:0000256" key="1">
    <source>
        <dbReference type="SAM" id="MobiDB-lite"/>
    </source>
</evidence>
<gene>
    <name evidence="2" type="ORF">JYU34_016220</name>
</gene>
<dbReference type="EMBL" id="JAHIBW010000022">
    <property type="protein sequence ID" value="KAG7299300.1"/>
    <property type="molecule type" value="Genomic_DNA"/>
</dbReference>
<accession>A0ABQ7Q2C2</accession>
<name>A0ABQ7Q2C2_PLUXY</name>
<dbReference type="Proteomes" id="UP000823941">
    <property type="component" value="Chromosome 22"/>
</dbReference>
<keyword evidence="3" id="KW-1185">Reference proteome</keyword>
<evidence type="ECO:0000313" key="2">
    <source>
        <dbReference type="EMBL" id="KAG7299300.1"/>
    </source>
</evidence>
<proteinExistence type="predicted"/>
<sequence length="131" mass="13961">MALQAVGSELRSSALKREPPPAGAGRGARGRAGRSNYTVISGRRAGCGARRGGRRAGPPAGAARLREPPQSAESCRRANTRMSLRAPTTGDVRWPPPLPQCSAIHAQFSRTKAPVEGSRAFEPARRRPPWT</sequence>
<reference evidence="2 3" key="1">
    <citation type="submission" date="2021-06" db="EMBL/GenBank/DDBJ databases">
        <title>A haploid diamondback moth (Plutella xylostella L.) genome assembly resolves 31 chromosomes and identifies a diamide resistance mutation.</title>
        <authorList>
            <person name="Ward C.M."/>
            <person name="Perry K.D."/>
            <person name="Baker G."/>
            <person name="Powis K."/>
            <person name="Heckel D.G."/>
            <person name="Baxter S.W."/>
        </authorList>
    </citation>
    <scope>NUCLEOTIDE SEQUENCE [LARGE SCALE GENOMIC DNA]</scope>
    <source>
        <strain evidence="2 3">LV</strain>
        <tissue evidence="2">Single pupa</tissue>
    </source>
</reference>
<evidence type="ECO:0000313" key="3">
    <source>
        <dbReference type="Proteomes" id="UP000823941"/>
    </source>
</evidence>